<sequence length="57" mass="5797">MALKINDDCTGCGVCTDIAPDIFKIGDDGLAKVVNANGDPKKAQEAVDSCPVGAISM</sequence>
<dbReference type="EMBL" id="MGFH01000147">
    <property type="protein sequence ID" value="OGM04301.1"/>
    <property type="molecule type" value="Genomic_DNA"/>
</dbReference>
<reference evidence="8 9" key="1">
    <citation type="journal article" date="2016" name="Nat. Commun.">
        <title>Thousands of microbial genomes shed light on interconnected biogeochemical processes in an aquifer system.</title>
        <authorList>
            <person name="Anantharaman K."/>
            <person name="Brown C.T."/>
            <person name="Hug L.A."/>
            <person name="Sharon I."/>
            <person name="Castelle C.J."/>
            <person name="Probst A.J."/>
            <person name="Thomas B.C."/>
            <person name="Singh A."/>
            <person name="Wilkins M.J."/>
            <person name="Karaoz U."/>
            <person name="Brodie E.L."/>
            <person name="Williams K.H."/>
            <person name="Hubbard S.S."/>
            <person name="Banfield J.F."/>
        </authorList>
    </citation>
    <scope>NUCLEOTIDE SEQUENCE [LARGE SCALE GENOMIC DNA]</scope>
</reference>
<evidence type="ECO:0000256" key="5">
    <source>
        <dbReference type="ARBA" id="ARBA00023014"/>
    </source>
</evidence>
<dbReference type="SUPFAM" id="SSF54862">
    <property type="entry name" value="4Fe-4S ferredoxins"/>
    <property type="match status" value="1"/>
</dbReference>
<evidence type="ECO:0000256" key="2">
    <source>
        <dbReference type="ARBA" id="ARBA00022723"/>
    </source>
</evidence>
<evidence type="ECO:0000256" key="6">
    <source>
        <dbReference type="RuleBase" id="RU368020"/>
    </source>
</evidence>
<dbReference type="InterPro" id="IPR017896">
    <property type="entry name" value="4Fe4S_Fe-S-bd"/>
</dbReference>
<keyword evidence="1 6" id="KW-0813">Transport</keyword>
<dbReference type="GO" id="GO:0009055">
    <property type="term" value="F:electron transfer activity"/>
    <property type="evidence" value="ECO:0007669"/>
    <property type="project" value="UniProtKB-UniRule"/>
</dbReference>
<evidence type="ECO:0000256" key="1">
    <source>
        <dbReference type="ARBA" id="ARBA00022448"/>
    </source>
</evidence>
<accession>A0A1F7WN72</accession>
<dbReference type="GO" id="GO:0005506">
    <property type="term" value="F:iron ion binding"/>
    <property type="evidence" value="ECO:0007669"/>
    <property type="project" value="UniProtKB-UniRule"/>
</dbReference>
<dbReference type="InterPro" id="IPR001080">
    <property type="entry name" value="3Fe4S_ferredoxin"/>
</dbReference>
<dbReference type="InterPro" id="IPR051269">
    <property type="entry name" value="Fe-S_cluster_ET"/>
</dbReference>
<dbReference type="Proteomes" id="UP000178735">
    <property type="component" value="Unassembled WGS sequence"/>
</dbReference>
<name>A0A1F7WN72_9BACT</name>
<organism evidence="8 9">
    <name type="scientific">Candidatus Wallbacteria bacterium GWC2_49_35</name>
    <dbReference type="NCBI Taxonomy" id="1817813"/>
    <lineage>
        <taxon>Bacteria</taxon>
        <taxon>Candidatus Walliibacteriota</taxon>
    </lineage>
</organism>
<keyword evidence="3 6" id="KW-0249">Electron transport</keyword>
<evidence type="ECO:0000313" key="9">
    <source>
        <dbReference type="Proteomes" id="UP000178735"/>
    </source>
</evidence>
<keyword evidence="4 6" id="KW-0408">Iron</keyword>
<keyword evidence="5 6" id="KW-0411">Iron-sulfur</keyword>
<keyword evidence="2 6" id="KW-0479">Metal-binding</keyword>
<evidence type="ECO:0000256" key="3">
    <source>
        <dbReference type="ARBA" id="ARBA00022982"/>
    </source>
</evidence>
<feature type="domain" description="4Fe-4S ferredoxin-type" evidence="7">
    <location>
        <begin position="1"/>
        <end position="28"/>
    </location>
</feature>
<evidence type="ECO:0000259" key="7">
    <source>
        <dbReference type="PROSITE" id="PS51379"/>
    </source>
</evidence>
<proteinExistence type="predicted"/>
<dbReference type="PROSITE" id="PS51379">
    <property type="entry name" value="4FE4S_FER_2"/>
    <property type="match status" value="1"/>
</dbReference>
<evidence type="ECO:0000256" key="4">
    <source>
        <dbReference type="ARBA" id="ARBA00023004"/>
    </source>
</evidence>
<dbReference type="PANTHER" id="PTHR36923">
    <property type="entry name" value="FERREDOXIN"/>
    <property type="match status" value="1"/>
</dbReference>
<protein>
    <recommendedName>
        <fullName evidence="6">Ferredoxin</fullName>
    </recommendedName>
</protein>
<dbReference type="Gene3D" id="3.30.70.20">
    <property type="match status" value="1"/>
</dbReference>
<dbReference type="AlphaFoldDB" id="A0A1F7WN72"/>
<dbReference type="Pfam" id="PF13370">
    <property type="entry name" value="Fer4_13"/>
    <property type="match status" value="1"/>
</dbReference>
<comment type="function">
    <text evidence="6">Ferredoxins are iron-sulfur proteins that transfer electrons in a wide variety of metabolic reactions.</text>
</comment>
<dbReference type="PRINTS" id="PR00352">
    <property type="entry name" value="3FE4SFRDOXIN"/>
</dbReference>
<evidence type="ECO:0000313" key="8">
    <source>
        <dbReference type="EMBL" id="OGM04301.1"/>
    </source>
</evidence>
<dbReference type="STRING" id="1817813.A2008_07365"/>
<dbReference type="GO" id="GO:0051536">
    <property type="term" value="F:iron-sulfur cluster binding"/>
    <property type="evidence" value="ECO:0007669"/>
    <property type="project" value="UniProtKB-KW"/>
</dbReference>
<comment type="caution">
    <text evidence="8">The sequence shown here is derived from an EMBL/GenBank/DDBJ whole genome shotgun (WGS) entry which is preliminary data.</text>
</comment>
<dbReference type="PANTHER" id="PTHR36923:SF3">
    <property type="entry name" value="FERREDOXIN"/>
    <property type="match status" value="1"/>
</dbReference>
<gene>
    <name evidence="8" type="ORF">A2008_07365</name>
</gene>